<feature type="binding site" evidence="6">
    <location>
        <position position="205"/>
    </location>
    <ligand>
        <name>chlorophyll a</name>
        <dbReference type="ChEBI" id="CHEBI:58416"/>
        <label>1</label>
    </ligand>
</feature>
<dbReference type="InterPro" id="IPR022796">
    <property type="entry name" value="Chloroa_b-bind"/>
</dbReference>
<name>A0A383WMD3_TETOB</name>
<organism evidence="8 9">
    <name type="scientific">Tetradesmus obliquus</name>
    <name type="common">Green alga</name>
    <name type="synonym">Acutodesmus obliquus</name>
    <dbReference type="NCBI Taxonomy" id="3088"/>
    <lineage>
        <taxon>Eukaryota</taxon>
        <taxon>Viridiplantae</taxon>
        <taxon>Chlorophyta</taxon>
        <taxon>core chlorophytes</taxon>
        <taxon>Chlorophyceae</taxon>
        <taxon>CS clade</taxon>
        <taxon>Sphaeropleales</taxon>
        <taxon>Scenedesmaceae</taxon>
        <taxon>Tetradesmus</taxon>
    </lineage>
</organism>
<dbReference type="AlphaFoldDB" id="A0A383WMD3"/>
<keyword evidence="2 7" id="KW-0150">Chloroplast</keyword>
<dbReference type="SUPFAM" id="SSF103511">
    <property type="entry name" value="Chlorophyll a-b binding protein"/>
    <property type="match status" value="1"/>
</dbReference>
<keyword evidence="1 6" id="KW-0148">Chlorophyll</keyword>
<feature type="transmembrane region" description="Helical" evidence="7">
    <location>
        <begin position="96"/>
        <end position="120"/>
    </location>
</feature>
<keyword evidence="7" id="KW-0793">Thylakoid</keyword>
<gene>
    <name evidence="8" type="ORF">BQ4739_LOCUS18948</name>
</gene>
<feature type="binding site" evidence="6">
    <location>
        <position position="222"/>
    </location>
    <ligand>
        <name>chlorophyll a</name>
        <dbReference type="ChEBI" id="CHEBI:58416"/>
        <label>1</label>
    </ligand>
</feature>
<dbReference type="GO" id="GO:0009535">
    <property type="term" value="C:chloroplast thylakoid membrane"/>
    <property type="evidence" value="ECO:0007669"/>
    <property type="project" value="UniProtKB-SubCell"/>
</dbReference>
<feature type="binding site" description="axial binding residue" evidence="6">
    <location>
        <position position="95"/>
    </location>
    <ligand>
        <name>chlorophyll b</name>
        <dbReference type="ChEBI" id="CHEBI:61721"/>
        <label>1</label>
    </ligand>
    <ligandPart>
        <name>Mg</name>
        <dbReference type="ChEBI" id="CHEBI:25107"/>
    </ligandPart>
</feature>
<dbReference type="GO" id="GO:0009523">
    <property type="term" value="C:photosystem II"/>
    <property type="evidence" value="ECO:0007669"/>
    <property type="project" value="UniProtKB-KW"/>
</dbReference>
<keyword evidence="7" id="KW-0812">Transmembrane</keyword>
<evidence type="ECO:0000256" key="1">
    <source>
        <dbReference type="ARBA" id="ARBA00022494"/>
    </source>
</evidence>
<comment type="similarity">
    <text evidence="7">Belongs to the light-harvesting chlorophyll a/b-binding (LHC) protein family.</text>
</comment>
<dbReference type="OrthoDB" id="423598at2759"/>
<keyword evidence="7" id="KW-0603">Photosystem I</keyword>
<dbReference type="Pfam" id="PF00504">
    <property type="entry name" value="Chloroa_b-bind"/>
    <property type="match status" value="1"/>
</dbReference>
<protein>
    <recommendedName>
        <fullName evidence="7">Chlorophyll a-b binding protein, chloroplastic</fullName>
    </recommendedName>
</protein>
<keyword evidence="7" id="KW-0604">Photosystem II</keyword>
<reference evidence="8 9" key="1">
    <citation type="submission" date="2016-10" db="EMBL/GenBank/DDBJ databases">
        <authorList>
            <person name="Cai Z."/>
        </authorList>
    </citation>
    <scope>NUCLEOTIDE SEQUENCE [LARGE SCALE GENOMIC DNA]</scope>
</reference>
<dbReference type="Proteomes" id="UP000256970">
    <property type="component" value="Unassembled WGS sequence"/>
</dbReference>
<keyword evidence="9" id="KW-1185">Reference proteome</keyword>
<feature type="binding site" evidence="6">
    <location>
        <position position="210"/>
    </location>
    <ligand>
        <name>chlorophyll a</name>
        <dbReference type="ChEBI" id="CHEBI:58416"/>
        <label>1</label>
    </ligand>
</feature>
<evidence type="ECO:0000256" key="7">
    <source>
        <dbReference type="RuleBase" id="RU363080"/>
    </source>
</evidence>
<keyword evidence="4 7" id="KW-0934">Plastid</keyword>
<evidence type="ECO:0000256" key="6">
    <source>
        <dbReference type="PIRSR" id="PIRSR601344-1"/>
    </source>
</evidence>
<dbReference type="SMR" id="A0A383WMD3"/>
<keyword evidence="3 7" id="KW-0602">Photosynthesis</keyword>
<sequence>MLAQKSAMRPAVASRARSVSVKAVADNVASARQWIGNWKAKQAASANRPSWFPGSKFPDHLDGTLVGDHGFDPLGLGKDPAKLKWYQQAELQNGRWAMMGAAGILVPDLFHSVGLGGPAAQVPWFEAGKYEYFAPPSALFASMMFLFAFVEFRRLQDIRKPGSVNQDPIFTNNKLPDGEVGYPGGIFDPLGYSKGGSLQTLKLKEIKNARLAMLGFAGFVAQWFTTGKTPLQNLADHLADPWSTTVLSNDLARL</sequence>
<evidence type="ECO:0000256" key="3">
    <source>
        <dbReference type="ARBA" id="ARBA00022531"/>
    </source>
</evidence>
<dbReference type="GO" id="GO:0009765">
    <property type="term" value="P:photosynthesis, light harvesting"/>
    <property type="evidence" value="ECO:0007669"/>
    <property type="project" value="InterPro"/>
</dbReference>
<accession>A0A383WMD3</accession>
<dbReference type="STRING" id="3088.A0A383WMD3"/>
<dbReference type="PANTHER" id="PTHR21649">
    <property type="entry name" value="CHLOROPHYLL A/B BINDING PROTEIN"/>
    <property type="match status" value="1"/>
</dbReference>
<keyword evidence="5 7" id="KW-0157">Chromophore</keyword>
<feature type="binding site" description="axial binding residue" evidence="6">
    <location>
        <position position="175"/>
    </location>
    <ligand>
        <name>chlorophyll b</name>
        <dbReference type="ChEBI" id="CHEBI:61721"/>
        <label>1</label>
    </ligand>
    <ligandPart>
        <name>Mg</name>
        <dbReference type="ChEBI" id="CHEBI:25107"/>
    </ligandPart>
</feature>
<dbReference type="GO" id="GO:0009522">
    <property type="term" value="C:photosystem I"/>
    <property type="evidence" value="ECO:0007669"/>
    <property type="project" value="UniProtKB-KW"/>
</dbReference>
<dbReference type="GO" id="GO:0016168">
    <property type="term" value="F:chlorophyll binding"/>
    <property type="evidence" value="ECO:0007669"/>
    <property type="project" value="UniProtKB-KW"/>
</dbReference>
<keyword evidence="7" id="KW-0472">Membrane</keyword>
<proteinExistence type="inferred from homology"/>
<feature type="binding site" evidence="6">
    <location>
        <position position="204"/>
    </location>
    <ligand>
        <name>chlorophyll a</name>
        <dbReference type="ChEBI" id="CHEBI:58416"/>
        <label>1</label>
    </ligand>
</feature>
<feature type="binding site" evidence="6">
    <location>
        <position position="237"/>
    </location>
    <ligand>
        <name>chlorophyll a</name>
        <dbReference type="ChEBI" id="CHEBI:58416"/>
        <label>1</label>
    </ligand>
</feature>
<feature type="transmembrane region" description="Helical" evidence="7">
    <location>
        <begin position="132"/>
        <end position="150"/>
    </location>
</feature>
<dbReference type="EMBL" id="FNXT01001326">
    <property type="protein sequence ID" value="SZX78627.1"/>
    <property type="molecule type" value="Genomic_DNA"/>
</dbReference>
<comment type="subcellular location">
    <subcellularLocation>
        <location evidence="7">Plastid</location>
        <location evidence="7">Chloroplast thylakoid membrane</location>
    </subcellularLocation>
</comment>
<evidence type="ECO:0000313" key="8">
    <source>
        <dbReference type="EMBL" id="SZX78627.1"/>
    </source>
</evidence>
<feature type="binding site" evidence="6">
    <location>
        <position position="208"/>
    </location>
    <ligand>
        <name>chlorophyll a</name>
        <dbReference type="ChEBI" id="CHEBI:58416"/>
        <label>1</label>
    </ligand>
</feature>
<evidence type="ECO:0000256" key="4">
    <source>
        <dbReference type="ARBA" id="ARBA00022640"/>
    </source>
</evidence>
<dbReference type="InterPro" id="IPR001344">
    <property type="entry name" value="Chloro_AB-bd_pln"/>
</dbReference>
<dbReference type="Gene3D" id="1.10.3460.10">
    <property type="entry name" value="Chlorophyll a/b binding protein domain"/>
    <property type="match status" value="1"/>
</dbReference>
<feature type="binding site" evidence="6">
    <location>
        <position position="90"/>
    </location>
    <ligand>
        <name>chlorophyll a</name>
        <dbReference type="ChEBI" id="CHEBI:58416"/>
        <label>1</label>
    </ligand>
</feature>
<evidence type="ECO:0000256" key="5">
    <source>
        <dbReference type="ARBA" id="ARBA00022991"/>
    </source>
</evidence>
<comment type="function">
    <text evidence="7">The light-harvesting complex (LHC) functions as a light receptor, it captures and delivers excitation energy to photosystems with which it is closely associated.</text>
</comment>
<evidence type="ECO:0000256" key="2">
    <source>
        <dbReference type="ARBA" id="ARBA00022528"/>
    </source>
</evidence>
<evidence type="ECO:0000313" key="9">
    <source>
        <dbReference type="Proteomes" id="UP000256970"/>
    </source>
</evidence>
<keyword evidence="7" id="KW-1133">Transmembrane helix</keyword>